<keyword evidence="2" id="KW-1185">Reference proteome</keyword>
<organism evidence="1 2">
    <name type="scientific">Sinorhizobium saheli</name>
    <dbReference type="NCBI Taxonomy" id="36856"/>
    <lineage>
        <taxon>Bacteria</taxon>
        <taxon>Pseudomonadati</taxon>
        <taxon>Pseudomonadota</taxon>
        <taxon>Alphaproteobacteria</taxon>
        <taxon>Hyphomicrobiales</taxon>
        <taxon>Rhizobiaceae</taxon>
        <taxon>Sinorhizobium/Ensifer group</taxon>
        <taxon>Sinorhizobium</taxon>
    </lineage>
</organism>
<accession>A0A178Y9Q8</accession>
<protein>
    <submittedName>
        <fullName evidence="1">Uncharacterized protein</fullName>
    </submittedName>
</protein>
<name>A0A178Y9Q8_SINSA</name>
<evidence type="ECO:0000313" key="2">
    <source>
        <dbReference type="Proteomes" id="UP000078507"/>
    </source>
</evidence>
<dbReference type="RefSeq" id="WP_066876088.1">
    <property type="nucleotide sequence ID" value="NZ_LNQB01000078.1"/>
</dbReference>
<gene>
    <name evidence="1" type="ORF">ATB98_12165</name>
</gene>
<dbReference type="STRING" id="36856.ATB98_12165"/>
<reference evidence="1 2" key="1">
    <citation type="submission" date="2015-11" db="EMBL/GenBank/DDBJ databases">
        <title>Ensifer anhuiense sp. nov., an effective nitrogen fixation bacterium with Glycine soja.</title>
        <authorList>
            <person name="Yan H."/>
            <person name="Chen W."/>
        </authorList>
    </citation>
    <scope>NUCLEOTIDE SEQUENCE [LARGE SCALE GENOMIC DNA]</scope>
    <source>
        <strain evidence="1 2">LMG 7837</strain>
    </source>
</reference>
<dbReference type="EMBL" id="LNQB01000078">
    <property type="protein sequence ID" value="OAP43445.1"/>
    <property type="molecule type" value="Genomic_DNA"/>
</dbReference>
<dbReference type="Proteomes" id="UP000078507">
    <property type="component" value="Unassembled WGS sequence"/>
</dbReference>
<evidence type="ECO:0000313" key="1">
    <source>
        <dbReference type="EMBL" id="OAP43445.1"/>
    </source>
</evidence>
<proteinExistence type="predicted"/>
<dbReference type="AlphaFoldDB" id="A0A178Y9Q8"/>
<comment type="caution">
    <text evidence="1">The sequence shown here is derived from an EMBL/GenBank/DDBJ whole genome shotgun (WGS) entry which is preliminary data.</text>
</comment>
<sequence>MNTQSIHMGHGQMVDIVGVTGSGFELAFSEAGKPDYVAPPLDEIRVDAIDDKGSVHPLAVTRGSKPSTVAVRGGTDGARRLRIKVLHGSHFHTREGAFPGAAPLAVKTGAGGGSLVPLEDGVEVEVTRSGPGRWLLKWLKDGSPARAPVCETVDAEAIGPNAEDYQVRQLLLMPGSDPSTLAASGKIGDATHIRLTVRDGSSEMTRSLPVL</sequence>